<proteinExistence type="predicted"/>
<dbReference type="Pfam" id="PF02311">
    <property type="entry name" value="AraC_binding"/>
    <property type="match status" value="1"/>
</dbReference>
<dbReference type="SUPFAM" id="SSF46689">
    <property type="entry name" value="Homeodomain-like"/>
    <property type="match status" value="1"/>
</dbReference>
<dbReference type="STRING" id="1324314.BVG16_09690"/>
<comment type="caution">
    <text evidence="5">The sequence shown here is derived from an EMBL/GenBank/DDBJ whole genome shotgun (WGS) entry which is preliminary data.</text>
</comment>
<dbReference type="GO" id="GO:0043565">
    <property type="term" value="F:sequence-specific DNA binding"/>
    <property type="evidence" value="ECO:0007669"/>
    <property type="project" value="InterPro"/>
</dbReference>
<dbReference type="InterPro" id="IPR003313">
    <property type="entry name" value="AraC-bd"/>
</dbReference>
<evidence type="ECO:0000313" key="6">
    <source>
        <dbReference type="Proteomes" id="UP000190188"/>
    </source>
</evidence>
<dbReference type="Pfam" id="PF12833">
    <property type="entry name" value="HTH_18"/>
    <property type="match status" value="1"/>
</dbReference>
<dbReference type="InterPro" id="IPR018060">
    <property type="entry name" value="HTH_AraC"/>
</dbReference>
<evidence type="ECO:0000259" key="4">
    <source>
        <dbReference type="PROSITE" id="PS01124"/>
    </source>
</evidence>
<dbReference type="SUPFAM" id="SSF51215">
    <property type="entry name" value="Regulatory protein AraC"/>
    <property type="match status" value="1"/>
</dbReference>
<evidence type="ECO:0000256" key="1">
    <source>
        <dbReference type="ARBA" id="ARBA00023015"/>
    </source>
</evidence>
<keyword evidence="1" id="KW-0805">Transcription regulation</keyword>
<reference evidence="5 6" key="1">
    <citation type="submission" date="2017-01" db="EMBL/GenBank/DDBJ databases">
        <title>Genome analysis of Paenibacillus selenitrireducens ES3-24.</title>
        <authorList>
            <person name="Xu D."/>
            <person name="Yao R."/>
            <person name="Zheng S."/>
        </authorList>
    </citation>
    <scope>NUCLEOTIDE SEQUENCE [LARGE SCALE GENOMIC DNA]</scope>
    <source>
        <strain evidence="5 6">ES3-24</strain>
    </source>
</reference>
<dbReference type="PROSITE" id="PS00041">
    <property type="entry name" value="HTH_ARAC_FAMILY_1"/>
    <property type="match status" value="1"/>
</dbReference>
<name>A0A1T2XI84_9BACL</name>
<evidence type="ECO:0000256" key="3">
    <source>
        <dbReference type="ARBA" id="ARBA00023163"/>
    </source>
</evidence>
<dbReference type="SMART" id="SM00342">
    <property type="entry name" value="HTH_ARAC"/>
    <property type="match status" value="1"/>
</dbReference>
<dbReference type="PANTHER" id="PTHR43280:SF30">
    <property type="entry name" value="MMSAB OPERON REGULATORY PROTEIN"/>
    <property type="match status" value="1"/>
</dbReference>
<organism evidence="5 6">
    <name type="scientific">Paenibacillus selenitireducens</name>
    <dbReference type="NCBI Taxonomy" id="1324314"/>
    <lineage>
        <taxon>Bacteria</taxon>
        <taxon>Bacillati</taxon>
        <taxon>Bacillota</taxon>
        <taxon>Bacilli</taxon>
        <taxon>Bacillales</taxon>
        <taxon>Paenibacillaceae</taxon>
        <taxon>Paenibacillus</taxon>
    </lineage>
</organism>
<protein>
    <recommendedName>
        <fullName evidence="4">HTH araC/xylS-type domain-containing protein</fullName>
    </recommendedName>
</protein>
<accession>A0A1T2XI84</accession>
<gene>
    <name evidence="5" type="ORF">BVG16_09690</name>
</gene>
<dbReference type="AlphaFoldDB" id="A0A1T2XI84"/>
<feature type="domain" description="HTH araC/xylS-type" evidence="4">
    <location>
        <begin position="186"/>
        <end position="284"/>
    </location>
</feature>
<dbReference type="InterPro" id="IPR037923">
    <property type="entry name" value="HTH-like"/>
</dbReference>
<dbReference type="InterPro" id="IPR020449">
    <property type="entry name" value="Tscrpt_reg_AraC-type_HTH"/>
</dbReference>
<keyword evidence="2" id="KW-0238">DNA-binding</keyword>
<keyword evidence="6" id="KW-1185">Reference proteome</keyword>
<dbReference type="Gene3D" id="1.10.10.60">
    <property type="entry name" value="Homeodomain-like"/>
    <property type="match status" value="1"/>
</dbReference>
<dbReference type="EMBL" id="MSZX01000003">
    <property type="protein sequence ID" value="OPA79512.1"/>
    <property type="molecule type" value="Genomic_DNA"/>
</dbReference>
<dbReference type="PRINTS" id="PR00032">
    <property type="entry name" value="HTHARAC"/>
</dbReference>
<keyword evidence="3" id="KW-0804">Transcription</keyword>
<dbReference type="GO" id="GO:0003700">
    <property type="term" value="F:DNA-binding transcription factor activity"/>
    <property type="evidence" value="ECO:0007669"/>
    <property type="project" value="InterPro"/>
</dbReference>
<evidence type="ECO:0000256" key="2">
    <source>
        <dbReference type="ARBA" id="ARBA00023125"/>
    </source>
</evidence>
<dbReference type="InterPro" id="IPR018062">
    <property type="entry name" value="HTH_AraC-typ_CS"/>
</dbReference>
<dbReference type="InterPro" id="IPR009057">
    <property type="entry name" value="Homeodomain-like_sf"/>
</dbReference>
<dbReference type="PANTHER" id="PTHR43280">
    <property type="entry name" value="ARAC-FAMILY TRANSCRIPTIONAL REGULATOR"/>
    <property type="match status" value="1"/>
</dbReference>
<dbReference type="PROSITE" id="PS01124">
    <property type="entry name" value="HTH_ARAC_FAMILY_2"/>
    <property type="match status" value="1"/>
</dbReference>
<dbReference type="Proteomes" id="UP000190188">
    <property type="component" value="Unassembled WGS sequence"/>
</dbReference>
<sequence length="285" mass="32918">MTTYMDYTVSSKPIRIIDRTTDKSKLQIQSLSIRSVGHLPNRLLYRPQATFQHHALVYIAGGSGTYRINNGETQHVQKGCFFLFYPGAVFDYGPDGQETWDEYYFTIEGPRIEEWISTWFTDPGRIRQTGQDDAQQSKIDRIFTLMDSGIPANLDRAALLLESLLYEFVHSSHAQPRIVTNDDYGTKLMEDIATSIDQKFDAEALCRRHHISISTLRRLIHKNTGYSLHEYVHRLKISEAKNMLLNTDQSIKDIAISLGFKDVFYFSRLFKKFVGVSPQHFRHNV</sequence>
<dbReference type="Gene3D" id="2.60.120.280">
    <property type="entry name" value="Regulatory protein AraC"/>
    <property type="match status" value="1"/>
</dbReference>
<evidence type="ECO:0000313" key="5">
    <source>
        <dbReference type="EMBL" id="OPA79512.1"/>
    </source>
</evidence>